<gene>
    <name evidence="8" type="ORF">CONCODRAFT_77798</name>
</gene>
<dbReference type="Proteomes" id="UP000070444">
    <property type="component" value="Unassembled WGS sequence"/>
</dbReference>
<evidence type="ECO:0000256" key="1">
    <source>
        <dbReference type="ARBA" id="ARBA00004406"/>
    </source>
</evidence>
<comment type="subcellular location">
    <subcellularLocation>
        <location evidence="1">Endoplasmic reticulum membrane</location>
        <topology evidence="1">Peripheral membrane protein</topology>
    </subcellularLocation>
</comment>
<dbReference type="AlphaFoldDB" id="A0A137PBP0"/>
<evidence type="ECO:0000256" key="4">
    <source>
        <dbReference type="ARBA" id="ARBA00018463"/>
    </source>
</evidence>
<reference evidence="8 9" key="1">
    <citation type="journal article" date="2015" name="Genome Biol. Evol.">
        <title>Phylogenomic analyses indicate that early fungi evolved digesting cell walls of algal ancestors of land plants.</title>
        <authorList>
            <person name="Chang Y."/>
            <person name="Wang S."/>
            <person name="Sekimoto S."/>
            <person name="Aerts A.L."/>
            <person name="Choi C."/>
            <person name="Clum A."/>
            <person name="LaButti K.M."/>
            <person name="Lindquist E.A."/>
            <person name="Yee Ngan C."/>
            <person name="Ohm R.A."/>
            <person name="Salamov A.A."/>
            <person name="Grigoriev I.V."/>
            <person name="Spatafora J.W."/>
            <person name="Berbee M.L."/>
        </authorList>
    </citation>
    <scope>NUCLEOTIDE SEQUENCE [LARGE SCALE GENOMIC DNA]</scope>
    <source>
        <strain evidence="8 9">NRRL 28638</strain>
    </source>
</reference>
<dbReference type="InterPro" id="IPR051371">
    <property type="entry name" value="Ras_palmitoyltransferase"/>
</dbReference>
<accession>A0A137PBP0</accession>
<evidence type="ECO:0000313" key="8">
    <source>
        <dbReference type="EMBL" id="KXN72429.1"/>
    </source>
</evidence>
<feature type="domain" description="Golgin subfamily A member 7/ERF4" evidence="7">
    <location>
        <begin position="12"/>
        <end position="123"/>
    </location>
</feature>
<dbReference type="PANTHER" id="PTHR13254:SF0">
    <property type="entry name" value="GOLGIN SUBFAMILY A MEMBER 7_ERF4 DOMAIN-CONTAINING PROTEIN"/>
    <property type="match status" value="1"/>
</dbReference>
<sequence length="137" mass="16499">MLRYENSINKFYVERDWSTGQDIKFQLIYPPILFGKITKSVYLDTINNINYLYQQVNNNSKVLCLEFLFEFCTFYTYSWCCLTNYQRKLKLIDKYIEEQNLNIYHPQGIHLITPSLRGHFALEIVCFKDYSEIEGFI</sequence>
<name>A0A137PBP0_CONC2</name>
<dbReference type="STRING" id="796925.A0A137PBP0"/>
<keyword evidence="9" id="KW-1185">Reference proteome</keyword>
<evidence type="ECO:0000256" key="2">
    <source>
        <dbReference type="ARBA" id="ARBA00007732"/>
    </source>
</evidence>
<proteinExistence type="inferred from homology"/>
<organism evidence="8 9">
    <name type="scientific">Conidiobolus coronatus (strain ATCC 28846 / CBS 209.66 / NRRL 28638)</name>
    <name type="common">Delacroixia coronata</name>
    <dbReference type="NCBI Taxonomy" id="796925"/>
    <lineage>
        <taxon>Eukaryota</taxon>
        <taxon>Fungi</taxon>
        <taxon>Fungi incertae sedis</taxon>
        <taxon>Zoopagomycota</taxon>
        <taxon>Entomophthoromycotina</taxon>
        <taxon>Entomophthoromycetes</taxon>
        <taxon>Entomophthorales</taxon>
        <taxon>Ancylistaceae</taxon>
        <taxon>Conidiobolus</taxon>
    </lineage>
</organism>
<dbReference type="OrthoDB" id="2190159at2759"/>
<dbReference type="GO" id="GO:0002178">
    <property type="term" value="C:palmitoyltransferase complex"/>
    <property type="evidence" value="ECO:0007669"/>
    <property type="project" value="TreeGrafter"/>
</dbReference>
<keyword evidence="5" id="KW-0256">Endoplasmic reticulum</keyword>
<dbReference type="PANTHER" id="PTHR13254">
    <property type="entry name" value="GOLGI AUTOANTIGEN, GOLGIN SUBFAMILY A, 7"/>
    <property type="match status" value="1"/>
</dbReference>
<evidence type="ECO:0000256" key="6">
    <source>
        <dbReference type="ARBA" id="ARBA00023136"/>
    </source>
</evidence>
<evidence type="ECO:0000256" key="3">
    <source>
        <dbReference type="ARBA" id="ARBA00011396"/>
    </source>
</evidence>
<comment type="similarity">
    <text evidence="2">Belongs to the ERF4 family.</text>
</comment>
<evidence type="ECO:0000313" key="9">
    <source>
        <dbReference type="Proteomes" id="UP000070444"/>
    </source>
</evidence>
<comment type="subunit">
    <text evidence="3">Interacts with ERF2.</text>
</comment>
<evidence type="ECO:0000256" key="5">
    <source>
        <dbReference type="ARBA" id="ARBA00022824"/>
    </source>
</evidence>
<dbReference type="GO" id="GO:0006612">
    <property type="term" value="P:protein targeting to membrane"/>
    <property type="evidence" value="ECO:0007669"/>
    <property type="project" value="TreeGrafter"/>
</dbReference>
<keyword evidence="6" id="KW-0472">Membrane</keyword>
<protein>
    <recommendedName>
        <fullName evidence="4">Ras modification protein ERF4</fullName>
    </recommendedName>
</protein>
<dbReference type="Pfam" id="PF10256">
    <property type="entry name" value="Erf4"/>
    <property type="match status" value="1"/>
</dbReference>
<dbReference type="InterPro" id="IPR019383">
    <property type="entry name" value="Golgin_A_7/ERF4"/>
</dbReference>
<dbReference type="EMBL" id="KQ964453">
    <property type="protein sequence ID" value="KXN72429.1"/>
    <property type="molecule type" value="Genomic_DNA"/>
</dbReference>
<evidence type="ECO:0000259" key="7">
    <source>
        <dbReference type="Pfam" id="PF10256"/>
    </source>
</evidence>
<dbReference type="GO" id="GO:0005789">
    <property type="term" value="C:endoplasmic reticulum membrane"/>
    <property type="evidence" value="ECO:0007669"/>
    <property type="project" value="UniProtKB-SubCell"/>
</dbReference>